<dbReference type="GO" id="GO:0005758">
    <property type="term" value="C:mitochondrial intermembrane space"/>
    <property type="evidence" value="ECO:0007669"/>
    <property type="project" value="TreeGrafter"/>
</dbReference>
<evidence type="ECO:0000256" key="4">
    <source>
        <dbReference type="ARBA" id="ARBA00038223"/>
    </source>
</evidence>
<dbReference type="PANTHER" id="PTHR21107:SF2">
    <property type="entry name" value="CYTOCHROME C OXIDASE ASSEMBLY PROTEIN COX19"/>
    <property type="match status" value="1"/>
</dbReference>
<name>A0A914I474_GLORO</name>
<evidence type="ECO:0000313" key="6">
    <source>
        <dbReference type="WBParaSite" id="Gr19_v10_g7350.t1"/>
    </source>
</evidence>
<dbReference type="AlphaFoldDB" id="A0A914I474"/>
<dbReference type="WBParaSite" id="Gr19_v10_g7350.t1">
    <property type="protein sequence ID" value="Gr19_v10_g7350.t1"/>
    <property type="gene ID" value="Gr19_v10_g7350"/>
</dbReference>
<evidence type="ECO:0000256" key="1">
    <source>
        <dbReference type="ARBA" id="ARBA00004496"/>
    </source>
</evidence>
<comment type="subcellular location">
    <subcellularLocation>
        <location evidence="1">Cytoplasm</location>
    </subcellularLocation>
</comment>
<organism evidence="5 6">
    <name type="scientific">Globodera rostochiensis</name>
    <name type="common">Golden nematode worm</name>
    <name type="synonym">Heterodera rostochiensis</name>
    <dbReference type="NCBI Taxonomy" id="31243"/>
    <lineage>
        <taxon>Eukaryota</taxon>
        <taxon>Metazoa</taxon>
        <taxon>Ecdysozoa</taxon>
        <taxon>Nematoda</taxon>
        <taxon>Chromadorea</taxon>
        <taxon>Rhabditida</taxon>
        <taxon>Tylenchina</taxon>
        <taxon>Tylenchomorpha</taxon>
        <taxon>Tylenchoidea</taxon>
        <taxon>Heteroderidae</taxon>
        <taxon>Heteroderinae</taxon>
        <taxon>Globodera</taxon>
    </lineage>
</organism>
<evidence type="ECO:0000313" key="5">
    <source>
        <dbReference type="Proteomes" id="UP000887572"/>
    </source>
</evidence>
<reference evidence="6" key="1">
    <citation type="submission" date="2022-11" db="UniProtKB">
        <authorList>
            <consortium name="WormBaseParasite"/>
        </authorList>
    </citation>
    <scope>IDENTIFICATION</scope>
</reference>
<dbReference type="GO" id="GO:0033617">
    <property type="term" value="P:mitochondrial respiratory chain complex IV assembly"/>
    <property type="evidence" value="ECO:0007669"/>
    <property type="project" value="TreeGrafter"/>
</dbReference>
<evidence type="ECO:0000256" key="2">
    <source>
        <dbReference type="ARBA" id="ARBA00022490"/>
    </source>
</evidence>
<dbReference type="Proteomes" id="UP000887572">
    <property type="component" value="Unplaced"/>
</dbReference>
<dbReference type="InterPro" id="IPR051383">
    <property type="entry name" value="COX19"/>
</dbReference>
<comment type="similarity">
    <text evidence="4">Belongs to the COX19 family.</text>
</comment>
<accession>A0A914I474</accession>
<keyword evidence="3" id="KW-1015">Disulfide bond</keyword>
<dbReference type="PROSITE" id="PS51808">
    <property type="entry name" value="CHCH"/>
    <property type="match status" value="1"/>
</dbReference>
<proteinExistence type="inferred from homology"/>
<dbReference type="PANTHER" id="PTHR21107">
    <property type="entry name" value="CYTOCHROME C OXIDASE ASSEMBLY PROTEIN COX19"/>
    <property type="match status" value="1"/>
</dbReference>
<protein>
    <submittedName>
        <fullName evidence="6">Cytochrome c oxidase assembly protein COX19</fullName>
    </submittedName>
</protein>
<keyword evidence="2" id="KW-0963">Cytoplasm</keyword>
<evidence type="ECO:0000256" key="3">
    <source>
        <dbReference type="ARBA" id="ARBA00023157"/>
    </source>
</evidence>
<sequence length="104" mass="11899">MSSPPLTSMFGGRAAQLTPPLKGSFPLDYHQTCHLETLNYLRCLKEEKGHNSQCRTKASDYFRCRMDNGLMDREEWPKLGFKEFELSQQQQQQQLNDGAGGKTD</sequence>
<keyword evidence="5" id="KW-1185">Reference proteome</keyword>